<dbReference type="Proteomes" id="UP001222325">
    <property type="component" value="Unassembled WGS sequence"/>
</dbReference>
<feature type="transmembrane region" description="Helical" evidence="1">
    <location>
        <begin position="15"/>
        <end position="36"/>
    </location>
</feature>
<gene>
    <name evidence="3" type="ORF">B0H15DRAFT_847366</name>
</gene>
<comment type="caution">
    <text evidence="3">The sequence shown here is derived from an EMBL/GenBank/DDBJ whole genome shotgun (WGS) entry which is preliminary data.</text>
</comment>
<keyword evidence="4" id="KW-1185">Reference proteome</keyword>
<feature type="transmembrane region" description="Helical" evidence="1">
    <location>
        <begin position="91"/>
        <end position="109"/>
    </location>
</feature>
<sequence>MAETFDDPDIQSALVIFRFLVVIPYTILLYDYLLTLEREVTRFWGRRFTWASGFFFLNRYFSLFGTIPILVQHYSTTTDPAKMPMCRAFRAYHQYFALSSQVLVANILIIRTYALYERSKVVLGLMLLVMLGAFVFAMRMLLTGTEIEALPPHIAAFGCPIGTPHAKSLRLGAAWSSLLVFDVMIFGLTLFKALRYGRDRTHGGLVSVLLRDGSLYFALISISNAANIATYIRADPLLSGSATTVTNVVASLMISRLMFNLGDSTRSVGSWTLTTRRLPPLSTLSPYTTESEEQYVLDTRWTTDAGAERERERD</sequence>
<dbReference type="InterPro" id="IPR045340">
    <property type="entry name" value="DUF6533"/>
</dbReference>
<protein>
    <recommendedName>
        <fullName evidence="2">DUF6533 domain-containing protein</fullName>
    </recommendedName>
</protein>
<keyword evidence="1" id="KW-0472">Membrane</keyword>
<dbReference type="AlphaFoldDB" id="A0AAD6TZV0"/>
<organism evidence="3 4">
    <name type="scientific">Mycena belliarum</name>
    <dbReference type="NCBI Taxonomy" id="1033014"/>
    <lineage>
        <taxon>Eukaryota</taxon>
        <taxon>Fungi</taxon>
        <taxon>Dikarya</taxon>
        <taxon>Basidiomycota</taxon>
        <taxon>Agaricomycotina</taxon>
        <taxon>Agaricomycetes</taxon>
        <taxon>Agaricomycetidae</taxon>
        <taxon>Agaricales</taxon>
        <taxon>Marasmiineae</taxon>
        <taxon>Mycenaceae</taxon>
        <taxon>Mycena</taxon>
    </lineage>
</organism>
<feature type="domain" description="DUF6533" evidence="2">
    <location>
        <begin position="21"/>
        <end position="64"/>
    </location>
</feature>
<keyword evidence="1" id="KW-1133">Transmembrane helix</keyword>
<feature type="transmembrane region" description="Helical" evidence="1">
    <location>
        <begin position="121"/>
        <end position="142"/>
    </location>
</feature>
<evidence type="ECO:0000259" key="2">
    <source>
        <dbReference type="Pfam" id="PF20151"/>
    </source>
</evidence>
<evidence type="ECO:0000313" key="4">
    <source>
        <dbReference type="Proteomes" id="UP001222325"/>
    </source>
</evidence>
<proteinExistence type="predicted"/>
<dbReference type="Pfam" id="PF20151">
    <property type="entry name" value="DUF6533"/>
    <property type="match status" value="1"/>
</dbReference>
<reference evidence="3" key="1">
    <citation type="submission" date="2023-03" db="EMBL/GenBank/DDBJ databases">
        <title>Massive genome expansion in bonnet fungi (Mycena s.s.) driven by repeated elements and novel gene families across ecological guilds.</title>
        <authorList>
            <consortium name="Lawrence Berkeley National Laboratory"/>
            <person name="Harder C.B."/>
            <person name="Miyauchi S."/>
            <person name="Viragh M."/>
            <person name="Kuo A."/>
            <person name="Thoen E."/>
            <person name="Andreopoulos B."/>
            <person name="Lu D."/>
            <person name="Skrede I."/>
            <person name="Drula E."/>
            <person name="Henrissat B."/>
            <person name="Morin E."/>
            <person name="Kohler A."/>
            <person name="Barry K."/>
            <person name="LaButti K."/>
            <person name="Morin E."/>
            <person name="Salamov A."/>
            <person name="Lipzen A."/>
            <person name="Mereny Z."/>
            <person name="Hegedus B."/>
            <person name="Baldrian P."/>
            <person name="Stursova M."/>
            <person name="Weitz H."/>
            <person name="Taylor A."/>
            <person name="Grigoriev I.V."/>
            <person name="Nagy L.G."/>
            <person name="Martin F."/>
            <person name="Kauserud H."/>
        </authorList>
    </citation>
    <scope>NUCLEOTIDE SEQUENCE</scope>
    <source>
        <strain evidence="3">CBHHK173m</strain>
    </source>
</reference>
<keyword evidence="1" id="KW-0812">Transmembrane</keyword>
<feature type="transmembrane region" description="Helical" evidence="1">
    <location>
        <begin position="48"/>
        <end position="71"/>
    </location>
</feature>
<dbReference type="EMBL" id="JARJCN010000035">
    <property type="protein sequence ID" value="KAJ7085180.1"/>
    <property type="molecule type" value="Genomic_DNA"/>
</dbReference>
<name>A0AAD6TZV0_9AGAR</name>
<accession>A0AAD6TZV0</accession>
<feature type="transmembrane region" description="Helical" evidence="1">
    <location>
        <begin position="173"/>
        <end position="194"/>
    </location>
</feature>
<evidence type="ECO:0000313" key="3">
    <source>
        <dbReference type="EMBL" id="KAJ7085180.1"/>
    </source>
</evidence>
<evidence type="ECO:0000256" key="1">
    <source>
        <dbReference type="SAM" id="Phobius"/>
    </source>
</evidence>